<dbReference type="EMBL" id="OBEB01000003">
    <property type="protein sequence ID" value="SNY51448.1"/>
    <property type="molecule type" value="Genomic_DNA"/>
</dbReference>
<dbReference type="OrthoDB" id="5600394at2"/>
<keyword evidence="2" id="KW-1185">Reference proteome</keyword>
<protein>
    <submittedName>
        <fullName evidence="1">YfcL protein</fullName>
    </submittedName>
</protein>
<evidence type="ECO:0000313" key="2">
    <source>
        <dbReference type="Proteomes" id="UP000219353"/>
    </source>
</evidence>
<dbReference type="Proteomes" id="UP000219353">
    <property type="component" value="Unassembled WGS sequence"/>
</dbReference>
<proteinExistence type="predicted"/>
<dbReference type="InterPro" id="IPR014987">
    <property type="entry name" value="UPF_YfcL"/>
</dbReference>
<accession>A0A285ITX9</accession>
<sequence length="94" mass="10609">MNQAAKPEQYIDTVADYFDNLIPDATDDQLFAAGYLRGHFDLAVGSLEVMAEPFDKPRLCNWVEQSLVKAIDGGELTDADQQHVQQLWQQVQLL</sequence>
<dbReference type="AlphaFoldDB" id="A0A285ITX9"/>
<gene>
    <name evidence="1" type="ORF">SAMN06297280_1860</name>
</gene>
<dbReference type="RefSeq" id="WP_097111106.1">
    <property type="nucleotide sequence ID" value="NZ_OBEB01000003.1"/>
</dbReference>
<reference evidence="2" key="1">
    <citation type="submission" date="2017-09" db="EMBL/GenBank/DDBJ databases">
        <authorList>
            <person name="Varghese N."/>
            <person name="Submissions S."/>
        </authorList>
    </citation>
    <scope>NUCLEOTIDE SEQUENCE [LARGE SCALE GENOMIC DNA]</scope>
    <source>
        <strain evidence="2">CGMCC 1.12461</strain>
    </source>
</reference>
<dbReference type="Pfam" id="PF08891">
    <property type="entry name" value="YfcL"/>
    <property type="match status" value="1"/>
</dbReference>
<organism evidence="1 2">
    <name type="scientific">Arsukibacterium tuosuense</name>
    <dbReference type="NCBI Taxonomy" id="1323745"/>
    <lineage>
        <taxon>Bacteria</taxon>
        <taxon>Pseudomonadati</taxon>
        <taxon>Pseudomonadota</taxon>
        <taxon>Gammaproteobacteria</taxon>
        <taxon>Chromatiales</taxon>
        <taxon>Chromatiaceae</taxon>
        <taxon>Arsukibacterium</taxon>
    </lineage>
</organism>
<evidence type="ECO:0000313" key="1">
    <source>
        <dbReference type="EMBL" id="SNY51448.1"/>
    </source>
</evidence>
<name>A0A285ITX9_9GAMM</name>